<evidence type="ECO:0000256" key="1">
    <source>
        <dbReference type="SAM" id="MobiDB-lite"/>
    </source>
</evidence>
<organism evidence="2 3">
    <name type="scientific">Cerrena zonata</name>
    <dbReference type="NCBI Taxonomy" id="2478898"/>
    <lineage>
        <taxon>Eukaryota</taxon>
        <taxon>Fungi</taxon>
        <taxon>Dikarya</taxon>
        <taxon>Basidiomycota</taxon>
        <taxon>Agaricomycotina</taxon>
        <taxon>Agaricomycetes</taxon>
        <taxon>Polyporales</taxon>
        <taxon>Cerrenaceae</taxon>
        <taxon>Cerrena</taxon>
    </lineage>
</organism>
<accession>A0AAW0FHI6</accession>
<feature type="compositionally biased region" description="Basic and acidic residues" evidence="1">
    <location>
        <begin position="64"/>
        <end position="73"/>
    </location>
</feature>
<keyword evidence="3" id="KW-1185">Reference proteome</keyword>
<dbReference type="EMBL" id="JASBNA010000056">
    <property type="protein sequence ID" value="KAK7679732.1"/>
    <property type="molecule type" value="Genomic_DNA"/>
</dbReference>
<dbReference type="Proteomes" id="UP001385951">
    <property type="component" value="Unassembled WGS sequence"/>
</dbReference>
<dbReference type="AlphaFoldDB" id="A0AAW0FHI6"/>
<gene>
    <name evidence="2" type="ORF">QCA50_017231</name>
</gene>
<name>A0AAW0FHI6_9APHY</name>
<feature type="compositionally biased region" description="Low complexity" evidence="1">
    <location>
        <begin position="121"/>
        <end position="139"/>
    </location>
</feature>
<proteinExistence type="predicted"/>
<evidence type="ECO:0000313" key="2">
    <source>
        <dbReference type="EMBL" id="KAK7679732.1"/>
    </source>
</evidence>
<sequence>MSRTVKAGQNMLQAGTGASVSDMAATQTVNPALPRSIPSKVLPEDCSQLNYLVSLSNYFGKDASQDATKDAQPKKKRKRSKVDKSVSHGNTPAQQTKKGQRSNPIRSDPVRSVQQTNQPIQPTQLPQATHPQPQPQNQQSSYQENKASVTPYSQTFLLDQNAQINYLAFQISHLAAQLNSLAGQINQVAQTLNQPYYVNSRMVYPNRPNELDQANQQPDQ</sequence>
<feature type="region of interest" description="Disordered" evidence="1">
    <location>
        <begin position="64"/>
        <end position="147"/>
    </location>
</feature>
<evidence type="ECO:0000313" key="3">
    <source>
        <dbReference type="Proteomes" id="UP001385951"/>
    </source>
</evidence>
<reference evidence="2 3" key="1">
    <citation type="submission" date="2022-09" db="EMBL/GenBank/DDBJ databases">
        <authorList>
            <person name="Palmer J.M."/>
        </authorList>
    </citation>
    <scope>NUCLEOTIDE SEQUENCE [LARGE SCALE GENOMIC DNA]</scope>
    <source>
        <strain evidence="2 3">DSM 7382</strain>
    </source>
</reference>
<feature type="compositionally biased region" description="Polar residues" evidence="1">
    <location>
        <begin position="88"/>
        <end position="105"/>
    </location>
</feature>
<comment type="caution">
    <text evidence="2">The sequence shown here is derived from an EMBL/GenBank/DDBJ whole genome shotgun (WGS) entry which is preliminary data.</text>
</comment>
<protein>
    <submittedName>
        <fullName evidence="2">Uncharacterized protein</fullName>
    </submittedName>
</protein>